<dbReference type="InterPro" id="IPR012337">
    <property type="entry name" value="RNaseH-like_sf"/>
</dbReference>
<feature type="region of interest" description="Disordered" evidence="8">
    <location>
        <begin position="1597"/>
        <end position="1631"/>
    </location>
</feature>
<dbReference type="SMART" id="SM00482">
    <property type="entry name" value="POLAc"/>
    <property type="match status" value="1"/>
</dbReference>
<dbReference type="PRINTS" id="PR00868">
    <property type="entry name" value="DNAPOLI"/>
</dbReference>
<evidence type="ECO:0000256" key="8">
    <source>
        <dbReference type="SAM" id="MobiDB-lite"/>
    </source>
</evidence>
<keyword evidence="6" id="KW-0239">DNA-directed DNA polymerase</keyword>
<keyword evidence="11" id="KW-1185">Reference proteome</keyword>
<evidence type="ECO:0000256" key="4">
    <source>
        <dbReference type="ARBA" id="ARBA00022695"/>
    </source>
</evidence>
<evidence type="ECO:0000256" key="7">
    <source>
        <dbReference type="ARBA" id="ARBA00049244"/>
    </source>
</evidence>
<dbReference type="Gene3D" id="1.10.287.690">
    <property type="entry name" value="Helix hairpin bin"/>
    <property type="match status" value="1"/>
</dbReference>
<evidence type="ECO:0000256" key="6">
    <source>
        <dbReference type="ARBA" id="ARBA00022932"/>
    </source>
</evidence>
<keyword evidence="3" id="KW-0808">Transferase</keyword>
<dbReference type="SUPFAM" id="SSF56672">
    <property type="entry name" value="DNA/RNA polymerases"/>
    <property type="match status" value="2"/>
</dbReference>
<protein>
    <recommendedName>
        <fullName evidence="2">DNA-directed DNA polymerase</fullName>
        <ecNumber evidence="2">2.7.7.7</ecNumber>
    </recommendedName>
</protein>
<dbReference type="SMART" id="SM00486">
    <property type="entry name" value="POLBc"/>
    <property type="match status" value="1"/>
</dbReference>
<dbReference type="Pfam" id="PF21099">
    <property type="entry name" value="POLQ_helical"/>
    <property type="match status" value="1"/>
</dbReference>
<dbReference type="InterPro" id="IPR002298">
    <property type="entry name" value="DNA_polymerase_A"/>
</dbReference>
<dbReference type="GO" id="GO:0005634">
    <property type="term" value="C:nucleus"/>
    <property type="evidence" value="ECO:0007669"/>
    <property type="project" value="TreeGrafter"/>
</dbReference>
<gene>
    <name evidence="10" type="ORF">CAUJ_LOCUS4239</name>
</gene>
<dbReference type="InterPro" id="IPR017964">
    <property type="entry name" value="DNA-dir_DNA_pol_B_CS"/>
</dbReference>
<dbReference type="SUPFAM" id="SSF53098">
    <property type="entry name" value="Ribonuclease H-like"/>
    <property type="match status" value="1"/>
</dbReference>
<dbReference type="InterPro" id="IPR046931">
    <property type="entry name" value="HTH_61"/>
</dbReference>
<dbReference type="InterPro" id="IPR023211">
    <property type="entry name" value="DNA_pol_palm_dom_sf"/>
</dbReference>
<dbReference type="CDD" id="cd08638">
    <property type="entry name" value="DNA_pol_A_theta"/>
    <property type="match status" value="1"/>
</dbReference>
<dbReference type="Pfam" id="PF00136">
    <property type="entry name" value="DNA_pol_B"/>
    <property type="match status" value="1"/>
</dbReference>
<dbReference type="Gene3D" id="1.10.132.60">
    <property type="entry name" value="DNA polymerase family B, C-terminal domain"/>
    <property type="match status" value="1"/>
</dbReference>
<dbReference type="PROSITE" id="PS00116">
    <property type="entry name" value="DNA_POLYMERASE_B"/>
    <property type="match status" value="1"/>
</dbReference>
<evidence type="ECO:0000256" key="5">
    <source>
        <dbReference type="ARBA" id="ARBA00022723"/>
    </source>
</evidence>
<dbReference type="GO" id="GO:0042276">
    <property type="term" value="P:error-prone translesion synthesis"/>
    <property type="evidence" value="ECO:0007669"/>
    <property type="project" value="TreeGrafter"/>
</dbReference>
<dbReference type="Gene3D" id="1.20.1060.10">
    <property type="entry name" value="Taq DNA Polymerase, Chain T, domain 4"/>
    <property type="match status" value="1"/>
</dbReference>
<dbReference type="OrthoDB" id="2414538at2759"/>
<dbReference type="Gene3D" id="1.10.150.20">
    <property type="entry name" value="5' to 3' exonuclease, C-terminal subdomain"/>
    <property type="match status" value="1"/>
</dbReference>
<dbReference type="GO" id="GO:0000166">
    <property type="term" value="F:nucleotide binding"/>
    <property type="evidence" value="ECO:0007669"/>
    <property type="project" value="InterPro"/>
</dbReference>
<dbReference type="Pfam" id="PF20470">
    <property type="entry name" value="HTH_61"/>
    <property type="match status" value="1"/>
</dbReference>
<dbReference type="Gene3D" id="3.30.342.10">
    <property type="entry name" value="DNA Polymerase, chain B, domain 1"/>
    <property type="match status" value="1"/>
</dbReference>
<dbReference type="InterPro" id="IPR006172">
    <property type="entry name" value="DNA-dir_DNA_pol_B"/>
</dbReference>
<dbReference type="GO" id="GO:0000724">
    <property type="term" value="P:double-strand break repair via homologous recombination"/>
    <property type="evidence" value="ECO:0007669"/>
    <property type="project" value="TreeGrafter"/>
</dbReference>
<dbReference type="InterPro" id="IPR006134">
    <property type="entry name" value="DNA-dir_DNA_pol_B_multi_dom"/>
</dbReference>
<dbReference type="GO" id="GO:0003677">
    <property type="term" value="F:DNA binding"/>
    <property type="evidence" value="ECO:0007669"/>
    <property type="project" value="InterPro"/>
</dbReference>
<dbReference type="EC" id="2.7.7.7" evidence="2"/>
<dbReference type="InterPro" id="IPR056447">
    <property type="entry name" value="REV3_N"/>
</dbReference>
<feature type="compositionally biased region" description="Acidic residues" evidence="8">
    <location>
        <begin position="1483"/>
        <end position="1501"/>
    </location>
</feature>
<feature type="domain" description="DNA-directed DNA polymerase family A palm" evidence="9">
    <location>
        <begin position="923"/>
        <end position="1113"/>
    </location>
</feature>
<dbReference type="Pfam" id="PF00476">
    <property type="entry name" value="DNA_pol_A"/>
    <property type="match status" value="1"/>
</dbReference>
<dbReference type="Proteomes" id="UP000835052">
    <property type="component" value="Unassembled WGS sequence"/>
</dbReference>
<dbReference type="InterPro" id="IPR036397">
    <property type="entry name" value="RNaseH_sf"/>
</dbReference>
<evidence type="ECO:0000313" key="11">
    <source>
        <dbReference type="Proteomes" id="UP000835052"/>
    </source>
</evidence>
<keyword evidence="4" id="KW-0548">Nucleotidyltransferase</keyword>
<evidence type="ECO:0000259" key="9">
    <source>
        <dbReference type="SMART" id="SM00482"/>
    </source>
</evidence>
<feature type="compositionally biased region" description="Polar residues" evidence="8">
    <location>
        <begin position="1612"/>
        <end position="1627"/>
    </location>
</feature>
<comment type="similarity">
    <text evidence="1">Belongs to the DNA polymerase type-B family.</text>
</comment>
<dbReference type="Gene3D" id="1.10.3380.20">
    <property type="match status" value="1"/>
</dbReference>
<dbReference type="Pfam" id="PF24065">
    <property type="entry name" value="REV3_N"/>
    <property type="match status" value="1"/>
</dbReference>
<dbReference type="InterPro" id="IPR019760">
    <property type="entry name" value="DNA-dir_DNA_pol_A_CS"/>
</dbReference>
<dbReference type="GO" id="GO:0046872">
    <property type="term" value="F:metal ion binding"/>
    <property type="evidence" value="ECO:0007669"/>
    <property type="project" value="UniProtKB-KW"/>
</dbReference>
<dbReference type="EMBL" id="CAJGYM010000008">
    <property type="protein sequence ID" value="CAD6188320.1"/>
    <property type="molecule type" value="Genomic_DNA"/>
</dbReference>
<evidence type="ECO:0000313" key="10">
    <source>
        <dbReference type="EMBL" id="CAD6188320.1"/>
    </source>
</evidence>
<dbReference type="Gene3D" id="3.30.70.370">
    <property type="match status" value="1"/>
</dbReference>
<dbReference type="PANTHER" id="PTHR45812">
    <property type="entry name" value="DNA POLYMERASE ZETA CATALYTIC SUBUNIT"/>
    <property type="match status" value="1"/>
</dbReference>
<reference evidence="10" key="1">
    <citation type="submission" date="2020-10" db="EMBL/GenBank/DDBJ databases">
        <authorList>
            <person name="Kikuchi T."/>
        </authorList>
    </citation>
    <scope>NUCLEOTIDE SEQUENCE</scope>
    <source>
        <strain evidence="10">NKZ352</strain>
    </source>
</reference>
<dbReference type="GO" id="GO:0016035">
    <property type="term" value="C:zeta DNA polymerase complex"/>
    <property type="evidence" value="ECO:0007669"/>
    <property type="project" value="InterPro"/>
</dbReference>
<evidence type="ECO:0000256" key="2">
    <source>
        <dbReference type="ARBA" id="ARBA00012417"/>
    </source>
</evidence>
<comment type="catalytic activity">
    <reaction evidence="7">
        <text>DNA(n) + a 2'-deoxyribonucleoside 5'-triphosphate = DNA(n+1) + diphosphate</text>
        <dbReference type="Rhea" id="RHEA:22508"/>
        <dbReference type="Rhea" id="RHEA-COMP:17339"/>
        <dbReference type="Rhea" id="RHEA-COMP:17340"/>
        <dbReference type="ChEBI" id="CHEBI:33019"/>
        <dbReference type="ChEBI" id="CHEBI:61560"/>
        <dbReference type="ChEBI" id="CHEBI:173112"/>
        <dbReference type="EC" id="2.7.7.7"/>
    </reaction>
</comment>
<dbReference type="InterPro" id="IPR042087">
    <property type="entry name" value="DNA_pol_B_thumb"/>
</dbReference>
<dbReference type="InterPro" id="IPR048960">
    <property type="entry name" value="POLQ-like_helical"/>
</dbReference>
<accession>A0A8S1H4H5</accession>
<dbReference type="PANTHER" id="PTHR45812:SF1">
    <property type="entry name" value="DNA POLYMERASE ZETA CATALYTIC SUBUNIT"/>
    <property type="match status" value="1"/>
</dbReference>
<feature type="compositionally biased region" description="Acidic residues" evidence="8">
    <location>
        <begin position="1518"/>
        <end position="1529"/>
    </location>
</feature>
<dbReference type="PROSITE" id="PS00447">
    <property type="entry name" value="DNA_POLYMERASE_A"/>
    <property type="match status" value="1"/>
</dbReference>
<evidence type="ECO:0000256" key="3">
    <source>
        <dbReference type="ARBA" id="ARBA00022679"/>
    </source>
</evidence>
<dbReference type="SUPFAM" id="SSF158702">
    <property type="entry name" value="Sec63 N-terminal domain-like"/>
    <property type="match status" value="1"/>
</dbReference>
<sequence length="2450" mass="277136">MGESYLVVKNQEQEAVLKLLSGKEEDRTRSRPDVSKLLLESICTGLTSSAEEMHQLVSFLFDSKSSDVSSSIEKLLKNSFISESCHEKGLNKLVATQLGKATLASSLPPEAALFIFDDLMTASKSICLDTELHMLYLVTPINVSVWQDCDWDHLYALFVQIPPEHRRVGKLVGMSEKYMLDRLQGQWKAHDKRLQVHIRFFSSLALYDLISEVPLNEVSAKYRISRGCLQTLQHQSSTYAAMVVAFCARLGWMYLKSLLDGFAMRLFFGIRSELSELVMIEGIDGHRARVFHEQGLTCLSQLAVCETTKVANVLSLAVPYSSEDENDGKREWLFGCYRMSLNEAAESLRQRARDCLLTRVRDLGLSVSFGQLEKAVFEEKSVAKPQSVTAESSFVDSGVASLPESFVPKKAPTNMISDGTMDKFNITMEELSLLDQEDELVFDNIGKSECADVFSQVDTLEMSLLAVRPPHKKDFYKKLTSVFASEVGASTSFKCSIEDTFQNSIIFTSKQGSVANSARRLSTASVLNQSGNSSFDVFGTPPTANRTTLKHRREASLTGPFSPSTSSPVQKQMRYEYSELNVKNPCRDLKSWNLWRRSIFAFNRIGLSLHVLSGKINTVHILHGDTVFEILISKAQNDDVNGVWTVVPLEQRLDALKTLLGRAETVLSSLSQCFTLYKNFKFRVLKPIIVSILNHILMNGEVDECYLDRRITDLSWDFDPLKYLQGDGSAASAMRAFAIGRVYQDIYPRAIAQSSSEYVSLELDAARVVSEIFYDGVPFDAIGCASAIAKLRKTIENLQSECFVFSKIPFNLDSSREVSNVVFCKLNLVHPGQQTSAKRHLSTSKTILEQISNQHPIVPKILQYRHLNYVISQCLTPLIEAVDKEDQRVRSTWDICTATGRILTSQPNIQNVPKTESSEKFFVRDLFRPREGYVMIGADYSQLELRVLAHLSGDSKLISFLVEERDFFSELSAKWGFTRVAVKQLCYGLIYGMGAKSLAESTKLSMDEAEQLRNNFFAIFPKVKTYIQETKDRANREGYVATLLGHKRLTNCSGKTEDRAREERVVVNYTIQGTASEIFKAAIVQIAKELSDWDARIVMLVHDEVLVEAKGELAEKVAAIVRTCMQNSLADRLKVPMRISLNEEMSDETTFCMRNFICEHTQELPRSDDKTLNKRLKFPVFHIFGVTDTGQKACVHVHGVLPYVVIRVGGSLTDGVKDAIRKKLNKVIQREIDNPMTKNSNSEYIHRVEHFRSKPMYGFVEEEEDFLRIYFTNPWYAQKVTFGLGKEVLDKPLFQAYEAHVPFHLQFFIDNSIFGMDMIHFKAVKYRLGTASVDSDYVYKELTVDRIRSNGEILSPEDKITSCEIECDAHVSDILNSRMHANNVYSSNPGLEYIWREEVRRQEQLGEEVVQPLPKGPPQNHKVFPAERDILREAKAVARGLRIKRGLNLTQRLENTMRLSQTVSAQDWAKEADERVHLLNFDEAPEDEEGELLDEEEEEKEEAVNFEMTMRADRMQENDEEEQQDDFEETSSYHASQSESDDENSAREILESSISIESEDGSNREKARSDGQWHWVTTPKAFEQKFVVGCEEAVEKEKNQVKKRNKRKSKSRFTCFSTQPPSPSYRQSPAAVAGSQILSQSSMDENETETDSDLLGVCVGSLELFIRTNSLMPDPLTDTILCASLSVFDDVCRTSCPKFHAIFLLHFRKMSAQALKQYSWMTSFDVDVLLGYDVERLSWGFLIRRAKKLNAFCEMSRFVKTLPQLDDNSLAPRGRLLVAVWKVVRSELTLRSYDRGAAMASVLHRKMPLFDDCTLTRYAEKLDKNKCVEIITYLLKISKLNVSLLVEMNWFIQSAEMARVYGIQFQEVWTRGSQLRVESMLLRLARKKGFVAPSISPHQRTLMSSPEQLQLILEPQSKVYHDPVIVLDFQSLYPSMVIAYNYCYTTIFGKTRNLRTLLDRKSDGSIVLGAMSYSVPTFEYMEAVAQKSVTASPLSSVFVKKSKREGLLPILLREILAARLLVKTAMKKATNKKLKRILDARQKALKLVANVTYGYTAANFSGRMPCAEVADAILGKGRETLERAIRMVASGNYGPSRVIYGDTDSLFVLVPKATLEEAFDIGRRIATDVSAANPDPVVLKLEKVYIGCVLETKKRYAGWMFESEKDEGKLDSKGIETVRRDTAPIVAKVLERSLELIFKKLWRSWATYLNTTIATLEQVPYVNFVFCKEFRGEYSEQACVPQKKIAELRQQACPSYVTLRGERVPYIIVDSEPGSTVYSGVCPIEDFIHSSNLKINVAYYLRAHILPALRRVTDLLPTQLVLAPLRANHCLTQDCIRIGRSPWCVECDTMEEPLAQAVVQAAKEERAKVALRIVCLECRTASHRIGDAELNDCVNWACTVKQAWNGLKRSPAFLAVSSHSLAENTFFDVPLKEKIIAAQDSQPEILEIAD</sequence>
<dbReference type="InterPro" id="IPR056435">
    <property type="entry name" value="DPOD/Z_N"/>
</dbReference>
<feature type="region of interest" description="Disordered" evidence="8">
    <location>
        <begin position="1480"/>
        <end position="1503"/>
    </location>
</feature>
<dbReference type="GO" id="GO:0003887">
    <property type="term" value="F:DNA-directed DNA polymerase activity"/>
    <property type="evidence" value="ECO:0007669"/>
    <property type="project" value="UniProtKB-KW"/>
</dbReference>
<feature type="compositionally biased region" description="Basic residues" evidence="8">
    <location>
        <begin position="1601"/>
        <end position="1611"/>
    </location>
</feature>
<dbReference type="Gene3D" id="3.90.1600.10">
    <property type="entry name" value="Palm domain of DNA polymerase"/>
    <property type="match status" value="1"/>
</dbReference>
<evidence type="ECO:0000256" key="1">
    <source>
        <dbReference type="ARBA" id="ARBA00005755"/>
    </source>
</evidence>
<proteinExistence type="inferred from homology"/>
<name>A0A8S1H4H5_9PELO</name>
<dbReference type="InterPro" id="IPR030559">
    <property type="entry name" value="PolZ_Rev3"/>
</dbReference>
<comment type="caution">
    <text evidence="10">The sequence shown here is derived from an EMBL/GenBank/DDBJ whole genome shotgun (WGS) entry which is preliminary data.</text>
</comment>
<dbReference type="GO" id="GO:0006261">
    <property type="term" value="P:DNA-templated DNA replication"/>
    <property type="evidence" value="ECO:0007669"/>
    <property type="project" value="InterPro"/>
</dbReference>
<dbReference type="InterPro" id="IPR043502">
    <property type="entry name" value="DNA/RNA_pol_sf"/>
</dbReference>
<dbReference type="InterPro" id="IPR001098">
    <property type="entry name" value="DNA-dir_DNA_pol_A_palm_dom"/>
</dbReference>
<dbReference type="Gene3D" id="3.30.420.10">
    <property type="entry name" value="Ribonuclease H-like superfamily/Ribonuclease H"/>
    <property type="match status" value="1"/>
</dbReference>
<keyword evidence="5" id="KW-0479">Metal-binding</keyword>
<organism evidence="10 11">
    <name type="scientific">Caenorhabditis auriculariae</name>
    <dbReference type="NCBI Taxonomy" id="2777116"/>
    <lineage>
        <taxon>Eukaryota</taxon>
        <taxon>Metazoa</taxon>
        <taxon>Ecdysozoa</taxon>
        <taxon>Nematoda</taxon>
        <taxon>Chromadorea</taxon>
        <taxon>Rhabditida</taxon>
        <taxon>Rhabditina</taxon>
        <taxon>Rhabditomorpha</taxon>
        <taxon>Rhabditoidea</taxon>
        <taxon>Rhabditidae</taxon>
        <taxon>Peloderinae</taxon>
        <taxon>Caenorhabditis</taxon>
    </lineage>
</organism>
<feature type="region of interest" description="Disordered" evidence="8">
    <location>
        <begin position="1515"/>
        <end position="1547"/>
    </location>
</feature>
<dbReference type="Pfam" id="PF24055">
    <property type="entry name" value="POL3_N"/>
    <property type="match status" value="1"/>
</dbReference>